<keyword evidence="6" id="KW-1185">Reference proteome</keyword>
<sequence length="104" mass="11415">AEPFVEWMGVNWIAVLVHCEDGKDFEIVGNAFQVKGVLTNVDDLKEAIKQKKPNTVSCDADELDIYSRQDGGWVKEEKMSASLRETDEADCYGFMLPAGAAGAT</sequence>
<evidence type="ECO:0000313" key="5">
    <source>
        <dbReference type="EMBL" id="CAJ1392807.1"/>
    </source>
</evidence>
<dbReference type="Pfam" id="PF20147">
    <property type="entry name" value="Crinkler"/>
    <property type="match status" value="1"/>
</dbReference>
<dbReference type="AlphaFoldDB" id="A0AA36ISR5"/>
<evidence type="ECO:0000256" key="3">
    <source>
        <dbReference type="ARBA" id="ARBA00022525"/>
    </source>
</evidence>
<comment type="caution">
    <text evidence="5">The sequence shown here is derived from an EMBL/GenBank/DDBJ whole genome shotgun (WGS) entry which is preliminary data.</text>
</comment>
<evidence type="ECO:0000256" key="1">
    <source>
        <dbReference type="ARBA" id="ARBA00004340"/>
    </source>
</evidence>
<keyword evidence="3" id="KW-0964">Secreted</keyword>
<dbReference type="EMBL" id="CAUJNA010002416">
    <property type="protein sequence ID" value="CAJ1392807.1"/>
    <property type="molecule type" value="Genomic_DNA"/>
</dbReference>
<dbReference type="GO" id="GO:0005576">
    <property type="term" value="C:extracellular region"/>
    <property type="evidence" value="ECO:0007669"/>
    <property type="project" value="UniProtKB-SubCell"/>
</dbReference>
<feature type="domain" description="Crinkler effector protein N-terminal" evidence="4">
    <location>
        <begin position="30"/>
        <end position="79"/>
    </location>
</feature>
<dbReference type="Proteomes" id="UP001178507">
    <property type="component" value="Unassembled WGS sequence"/>
</dbReference>
<reference evidence="5" key="1">
    <citation type="submission" date="2023-08" db="EMBL/GenBank/DDBJ databases">
        <authorList>
            <person name="Chen Y."/>
            <person name="Shah S."/>
            <person name="Dougan E. K."/>
            <person name="Thang M."/>
            <person name="Chan C."/>
        </authorList>
    </citation>
    <scope>NUCLEOTIDE SEQUENCE</scope>
</reference>
<evidence type="ECO:0000256" key="2">
    <source>
        <dbReference type="ARBA" id="ARBA00004613"/>
    </source>
</evidence>
<protein>
    <recommendedName>
        <fullName evidence="4">Crinkler effector protein N-terminal domain-containing protein</fullName>
    </recommendedName>
</protein>
<dbReference type="GO" id="GO:0043657">
    <property type="term" value="C:host cell"/>
    <property type="evidence" value="ECO:0007669"/>
    <property type="project" value="UniProtKB-SubCell"/>
</dbReference>
<accession>A0AA36ISR5</accession>
<gene>
    <name evidence="5" type="ORF">EVOR1521_LOCUS17815</name>
</gene>
<evidence type="ECO:0000259" key="4">
    <source>
        <dbReference type="Pfam" id="PF20147"/>
    </source>
</evidence>
<evidence type="ECO:0000313" key="6">
    <source>
        <dbReference type="Proteomes" id="UP001178507"/>
    </source>
</evidence>
<dbReference type="InterPro" id="IPR045379">
    <property type="entry name" value="Crinkler_N"/>
</dbReference>
<feature type="non-terminal residue" evidence="5">
    <location>
        <position position="1"/>
    </location>
</feature>
<comment type="subcellular location">
    <subcellularLocation>
        <location evidence="1">Host cell</location>
    </subcellularLocation>
    <subcellularLocation>
        <location evidence="2">Secreted</location>
    </subcellularLocation>
</comment>
<organism evidence="5 6">
    <name type="scientific">Effrenium voratum</name>
    <dbReference type="NCBI Taxonomy" id="2562239"/>
    <lineage>
        <taxon>Eukaryota</taxon>
        <taxon>Sar</taxon>
        <taxon>Alveolata</taxon>
        <taxon>Dinophyceae</taxon>
        <taxon>Suessiales</taxon>
        <taxon>Symbiodiniaceae</taxon>
        <taxon>Effrenium</taxon>
    </lineage>
</organism>
<proteinExistence type="predicted"/>
<name>A0AA36ISR5_9DINO</name>